<feature type="compositionally biased region" description="Polar residues" evidence="1">
    <location>
        <begin position="1"/>
        <end position="10"/>
    </location>
</feature>
<feature type="region of interest" description="Disordered" evidence="1">
    <location>
        <begin position="1"/>
        <end position="57"/>
    </location>
</feature>
<gene>
    <name evidence="2" type="ORF">BE221DRAFT_65633</name>
</gene>
<organism evidence="2">
    <name type="scientific">Ostreococcus tauri</name>
    <name type="common">Marine green alga</name>
    <dbReference type="NCBI Taxonomy" id="70448"/>
    <lineage>
        <taxon>Eukaryota</taxon>
        <taxon>Viridiplantae</taxon>
        <taxon>Chlorophyta</taxon>
        <taxon>Mamiellophyceae</taxon>
        <taxon>Mamiellales</taxon>
        <taxon>Bathycoccaceae</taxon>
        <taxon>Ostreococcus</taxon>
    </lineage>
</organism>
<sequence>MSSAMPSSTDARGAKRAIDIASTSTASRDHPRAKRRDVDGAARARSDATACGAARRGERDVVDLARALALDDDARGTFPVDPSGRRR</sequence>
<evidence type="ECO:0000256" key="1">
    <source>
        <dbReference type="SAM" id="MobiDB-lite"/>
    </source>
</evidence>
<dbReference type="AlphaFoldDB" id="A0A1Y5IM04"/>
<dbReference type="EMBL" id="KZ155771">
    <property type="protein sequence ID" value="OUS49697.1"/>
    <property type="molecule type" value="Genomic_DNA"/>
</dbReference>
<name>A0A1Y5IM04_OSTTA</name>
<reference evidence="2" key="1">
    <citation type="submission" date="2017-04" db="EMBL/GenBank/DDBJ databases">
        <title>Population genomics of picophytoplankton unveils novel chromosome hypervariability.</title>
        <authorList>
            <consortium name="DOE Joint Genome Institute"/>
            <person name="Blanc-Mathieu R."/>
            <person name="Krasovec M."/>
            <person name="Hebrard M."/>
            <person name="Yau S."/>
            <person name="Desgranges E."/>
            <person name="Martin J."/>
            <person name="Schackwitz W."/>
            <person name="Kuo A."/>
            <person name="Salin G."/>
            <person name="Donnadieu C."/>
            <person name="Desdevises Y."/>
            <person name="Sanchez-Ferandin S."/>
            <person name="Moreau H."/>
            <person name="Rivals E."/>
            <person name="Grigoriev I.V."/>
            <person name="Grimsley N."/>
            <person name="Eyre-Walker A."/>
            <person name="Piganeau G."/>
        </authorList>
    </citation>
    <scope>NUCLEOTIDE SEQUENCE [LARGE SCALE GENOMIC DNA]</scope>
    <source>
        <strain evidence="2">RCC 1115</strain>
    </source>
</reference>
<feature type="compositionally biased region" description="Basic and acidic residues" evidence="1">
    <location>
        <begin position="36"/>
        <end position="46"/>
    </location>
</feature>
<accession>A0A1Y5IM04</accession>
<protein>
    <submittedName>
        <fullName evidence="2">Uncharacterized protein</fullName>
    </submittedName>
</protein>
<proteinExistence type="predicted"/>
<dbReference type="Proteomes" id="UP000195557">
    <property type="component" value="Unassembled WGS sequence"/>
</dbReference>
<evidence type="ECO:0000313" key="2">
    <source>
        <dbReference type="EMBL" id="OUS49697.1"/>
    </source>
</evidence>